<evidence type="ECO:0000313" key="2">
    <source>
        <dbReference type="Proteomes" id="UP000517753"/>
    </source>
</evidence>
<reference evidence="1 2" key="1">
    <citation type="submission" date="2020-07" db="EMBL/GenBank/DDBJ databases">
        <authorList>
            <person name="Partida-Martinez L."/>
            <person name="Huntemann M."/>
            <person name="Clum A."/>
            <person name="Wang J."/>
            <person name="Palaniappan K."/>
            <person name="Ritter S."/>
            <person name="Chen I.-M."/>
            <person name="Stamatis D."/>
            <person name="Reddy T."/>
            <person name="O'Malley R."/>
            <person name="Daum C."/>
            <person name="Shapiro N."/>
            <person name="Ivanova N."/>
            <person name="Kyrpides N."/>
            <person name="Woyke T."/>
        </authorList>
    </citation>
    <scope>NUCLEOTIDE SEQUENCE [LARGE SCALE GENOMIC DNA]</scope>
    <source>
        <strain evidence="1 2">AS2.3</strain>
    </source>
</reference>
<dbReference type="AlphaFoldDB" id="A0A7Y9K4F3"/>
<gene>
    <name evidence="1" type="ORF">HD841_003132</name>
</gene>
<sequence length="55" mass="6113">MSHVKSDLDAEILAKALAVVSDREVAKAYDDAIIERDTRAMALCSVELEKRKLSH</sequence>
<dbReference type="Proteomes" id="UP000517753">
    <property type="component" value="Unassembled WGS sequence"/>
</dbReference>
<comment type="caution">
    <text evidence="1">The sequence shown here is derived from an EMBL/GenBank/DDBJ whole genome shotgun (WGS) entry which is preliminary data.</text>
</comment>
<dbReference type="EMBL" id="JACCBY010000004">
    <property type="protein sequence ID" value="NYD91325.1"/>
    <property type="molecule type" value="Genomic_DNA"/>
</dbReference>
<keyword evidence="2" id="KW-1185">Reference proteome</keyword>
<evidence type="ECO:0000313" key="1">
    <source>
        <dbReference type="EMBL" id="NYD91325.1"/>
    </source>
</evidence>
<proteinExistence type="predicted"/>
<reference evidence="1 2" key="2">
    <citation type="submission" date="2020-08" db="EMBL/GenBank/DDBJ databases">
        <title>The Agave Microbiome: Exploring the role of microbial communities in plant adaptations to desert environments.</title>
        <authorList>
            <person name="Partida-Martinez L.P."/>
        </authorList>
    </citation>
    <scope>NUCLEOTIDE SEQUENCE [LARGE SCALE GENOMIC DNA]</scope>
    <source>
        <strain evidence="1 2">AS2.3</strain>
    </source>
</reference>
<accession>A0A7Y9K4F3</accession>
<organism evidence="1 2">
    <name type="scientific">Sphingomonas melonis</name>
    <dbReference type="NCBI Taxonomy" id="152682"/>
    <lineage>
        <taxon>Bacteria</taxon>
        <taxon>Pseudomonadati</taxon>
        <taxon>Pseudomonadota</taxon>
        <taxon>Alphaproteobacteria</taxon>
        <taxon>Sphingomonadales</taxon>
        <taxon>Sphingomonadaceae</taxon>
        <taxon>Sphingomonas</taxon>
    </lineage>
</organism>
<protein>
    <submittedName>
        <fullName evidence="1">Uncharacterized protein</fullName>
    </submittedName>
</protein>
<dbReference type="RefSeq" id="WP_179509721.1">
    <property type="nucleotide sequence ID" value="NZ_JACCBY010000004.1"/>
</dbReference>
<name>A0A7Y9K4F3_9SPHN</name>